<dbReference type="InterPro" id="IPR000719">
    <property type="entry name" value="Prot_kinase_dom"/>
</dbReference>
<dbReference type="SUPFAM" id="SSF56112">
    <property type="entry name" value="Protein kinase-like (PK-like)"/>
    <property type="match status" value="1"/>
</dbReference>
<dbReference type="InterPro" id="IPR017441">
    <property type="entry name" value="Protein_kinase_ATP_BS"/>
</dbReference>
<gene>
    <name evidence="5" type="ORF">KS407_11240</name>
</gene>
<evidence type="ECO:0000259" key="4">
    <source>
        <dbReference type="PROSITE" id="PS50011"/>
    </source>
</evidence>
<feature type="transmembrane region" description="Helical" evidence="3">
    <location>
        <begin position="309"/>
        <end position="331"/>
    </location>
</feature>
<dbReference type="PROSITE" id="PS00107">
    <property type="entry name" value="PROTEIN_KINASE_ATP"/>
    <property type="match status" value="1"/>
</dbReference>
<dbReference type="Gene3D" id="1.10.510.10">
    <property type="entry name" value="Transferase(Phosphotransferase) domain 1"/>
    <property type="match status" value="1"/>
</dbReference>
<feature type="region of interest" description="Disordered" evidence="2">
    <location>
        <begin position="273"/>
        <end position="302"/>
    </location>
</feature>
<organism evidence="5 6">
    <name type="scientific">Evansella alkalicola</name>
    <dbReference type="NCBI Taxonomy" id="745819"/>
    <lineage>
        <taxon>Bacteria</taxon>
        <taxon>Bacillati</taxon>
        <taxon>Bacillota</taxon>
        <taxon>Bacilli</taxon>
        <taxon>Bacillales</taxon>
        <taxon>Bacillaceae</taxon>
        <taxon>Evansella</taxon>
    </lineage>
</organism>
<feature type="domain" description="Protein kinase" evidence="4">
    <location>
        <begin position="29"/>
        <end position="273"/>
    </location>
</feature>
<dbReference type="EMBL" id="JAHQCR010000046">
    <property type="protein sequence ID" value="MBU9722009.1"/>
    <property type="molecule type" value="Genomic_DNA"/>
</dbReference>
<accession>A0ABS6JWF7</accession>
<keyword evidence="6" id="KW-1185">Reference proteome</keyword>
<keyword evidence="3" id="KW-1133">Transmembrane helix</keyword>
<keyword evidence="3" id="KW-0472">Membrane</keyword>
<dbReference type="PANTHER" id="PTHR44167">
    <property type="entry name" value="OVARIAN-SPECIFIC SERINE/THREONINE-PROTEIN KINASE LOK-RELATED"/>
    <property type="match status" value="1"/>
</dbReference>
<dbReference type="PANTHER" id="PTHR44167:SF24">
    <property type="entry name" value="SERINE_THREONINE-PROTEIN KINASE CHK2"/>
    <property type="match status" value="1"/>
</dbReference>
<reference evidence="5 6" key="1">
    <citation type="submission" date="2021-06" db="EMBL/GenBank/DDBJ databases">
        <title>Bacillus sp. RD4P76, an endophyte from a halophyte.</title>
        <authorList>
            <person name="Sun J.-Q."/>
        </authorList>
    </citation>
    <scope>NUCLEOTIDE SEQUENCE [LARGE SCALE GENOMIC DNA]</scope>
    <source>
        <strain evidence="5 6">JCM 17098</strain>
    </source>
</reference>
<dbReference type="SMART" id="SM00220">
    <property type="entry name" value="S_TKc"/>
    <property type="match status" value="1"/>
</dbReference>
<evidence type="ECO:0000256" key="1">
    <source>
        <dbReference type="PROSITE-ProRule" id="PRU10141"/>
    </source>
</evidence>
<proteinExistence type="predicted"/>
<dbReference type="Pfam" id="PF00069">
    <property type="entry name" value="Pkinase"/>
    <property type="match status" value="1"/>
</dbReference>
<evidence type="ECO:0000313" key="6">
    <source>
        <dbReference type="Proteomes" id="UP000790580"/>
    </source>
</evidence>
<evidence type="ECO:0000256" key="3">
    <source>
        <dbReference type="SAM" id="Phobius"/>
    </source>
</evidence>
<sequence length="335" mass="37953">MMSSLSKKKLDIKLHPGQVIIGKWHRKSYQIVRELGFGATGTVYLADSKQGLVALKIASDSMSITSEVNVLRHFSKVQGPSLGPSFYDVDDYVANQGVYPFYVMEYINGEPFLPFLKDKGGEWLGIMVVQLLGDLHRLHQEGWIFGDLKPENLLVTRNPNRVRWLDVGGMTRVGRAIKEYTEFFDRGYWGYGGRKAEPSYDLFSVAMLMINRAYPSRFEKNTSKGPTSLISKIKAKNTLEPYETVIRRGLEGKYESAMAMRQELMSVVQNTSFTSRPKSEGNTITGKGKSVSRQARKKRNNVKEQKKPLVGLFESMLFASFLLILYILYLFGQAV</sequence>
<feature type="compositionally biased region" description="Polar residues" evidence="2">
    <location>
        <begin position="273"/>
        <end position="285"/>
    </location>
</feature>
<evidence type="ECO:0000313" key="5">
    <source>
        <dbReference type="EMBL" id="MBU9722009.1"/>
    </source>
</evidence>
<keyword evidence="1" id="KW-0547">Nucleotide-binding</keyword>
<name>A0ABS6JWF7_9BACI</name>
<feature type="binding site" evidence="1">
    <location>
        <position position="56"/>
    </location>
    <ligand>
        <name>ATP</name>
        <dbReference type="ChEBI" id="CHEBI:30616"/>
    </ligand>
</feature>
<comment type="caution">
    <text evidence="5">The sequence shown here is derived from an EMBL/GenBank/DDBJ whole genome shotgun (WGS) entry which is preliminary data.</text>
</comment>
<dbReference type="PROSITE" id="PS50011">
    <property type="entry name" value="PROTEIN_KINASE_DOM"/>
    <property type="match status" value="1"/>
</dbReference>
<protein>
    <submittedName>
        <fullName evidence="5">Phosphotransferase</fullName>
    </submittedName>
</protein>
<dbReference type="InterPro" id="IPR011009">
    <property type="entry name" value="Kinase-like_dom_sf"/>
</dbReference>
<keyword evidence="1" id="KW-0067">ATP-binding</keyword>
<keyword evidence="3" id="KW-0812">Transmembrane</keyword>
<evidence type="ECO:0000256" key="2">
    <source>
        <dbReference type="SAM" id="MobiDB-lite"/>
    </source>
</evidence>
<dbReference type="Proteomes" id="UP000790580">
    <property type="component" value="Unassembled WGS sequence"/>
</dbReference>